<dbReference type="InterPro" id="IPR008984">
    <property type="entry name" value="SMAD_FHA_dom_sf"/>
</dbReference>
<feature type="non-terminal residue" evidence="2">
    <location>
        <position position="141"/>
    </location>
</feature>
<comment type="caution">
    <text evidence="2">The sequence shown here is derived from an EMBL/GenBank/DDBJ whole genome shotgun (WGS) entry which is preliminary data.</text>
</comment>
<name>X0YR96_9ZZZZ</name>
<protein>
    <recommendedName>
        <fullName evidence="1">FHA domain-containing protein</fullName>
    </recommendedName>
</protein>
<dbReference type="SUPFAM" id="SSF49879">
    <property type="entry name" value="SMAD/FHA domain"/>
    <property type="match status" value="1"/>
</dbReference>
<reference evidence="2" key="1">
    <citation type="journal article" date="2014" name="Front. Microbiol.">
        <title>High frequency of phylogenetically diverse reductive dehalogenase-homologous genes in deep subseafloor sedimentary metagenomes.</title>
        <authorList>
            <person name="Kawai M."/>
            <person name="Futagami T."/>
            <person name="Toyoda A."/>
            <person name="Takaki Y."/>
            <person name="Nishi S."/>
            <person name="Hori S."/>
            <person name="Arai W."/>
            <person name="Tsubouchi T."/>
            <person name="Morono Y."/>
            <person name="Uchiyama I."/>
            <person name="Ito T."/>
            <person name="Fujiyama A."/>
            <person name="Inagaki F."/>
            <person name="Takami H."/>
        </authorList>
    </citation>
    <scope>NUCLEOTIDE SEQUENCE</scope>
    <source>
        <strain evidence="2">Expedition CK06-06</strain>
    </source>
</reference>
<accession>X0YR96</accession>
<dbReference type="EMBL" id="BARS01057387">
    <property type="protein sequence ID" value="GAG50918.1"/>
    <property type="molecule type" value="Genomic_DNA"/>
</dbReference>
<dbReference type="InterPro" id="IPR050923">
    <property type="entry name" value="Cell_Proc_Reg/RNA_Proc"/>
</dbReference>
<evidence type="ECO:0000313" key="2">
    <source>
        <dbReference type="EMBL" id="GAG50918.1"/>
    </source>
</evidence>
<gene>
    <name evidence="2" type="ORF">S01H1_84157</name>
</gene>
<dbReference type="CDD" id="cd00060">
    <property type="entry name" value="FHA"/>
    <property type="match status" value="1"/>
</dbReference>
<evidence type="ECO:0000259" key="1">
    <source>
        <dbReference type="PROSITE" id="PS50006"/>
    </source>
</evidence>
<dbReference type="InterPro" id="IPR000253">
    <property type="entry name" value="FHA_dom"/>
</dbReference>
<dbReference type="Gene3D" id="2.60.200.20">
    <property type="match status" value="1"/>
</dbReference>
<feature type="domain" description="FHA" evidence="1">
    <location>
        <begin position="49"/>
        <end position="98"/>
    </location>
</feature>
<dbReference type="PANTHER" id="PTHR23308">
    <property type="entry name" value="NUCLEAR INHIBITOR OF PROTEIN PHOSPHATASE-1"/>
    <property type="match status" value="1"/>
</dbReference>
<organism evidence="2">
    <name type="scientific">marine sediment metagenome</name>
    <dbReference type="NCBI Taxonomy" id="412755"/>
    <lineage>
        <taxon>unclassified sequences</taxon>
        <taxon>metagenomes</taxon>
        <taxon>ecological metagenomes</taxon>
    </lineage>
</organism>
<dbReference type="Pfam" id="PF00498">
    <property type="entry name" value="FHA"/>
    <property type="match status" value="1"/>
</dbReference>
<sequence>MQLGDTTVSVHFPDAGAAIPERSRTVSGLVLQVQVAGETDEIPVTKKELTLGRAQDNDVILEDPQSSGHHTSLRFRAGMSQVMDLGSLNGTQLNGRALPSRVPTPFRPGDLIQVGGYTFAVRMATAEAPAPALSTPQVRLE</sequence>
<dbReference type="AlphaFoldDB" id="X0YR96"/>
<dbReference type="PROSITE" id="PS50006">
    <property type="entry name" value="FHA_DOMAIN"/>
    <property type="match status" value="1"/>
</dbReference>
<proteinExistence type="predicted"/>
<dbReference type="SMART" id="SM00240">
    <property type="entry name" value="FHA"/>
    <property type="match status" value="1"/>
</dbReference>